<dbReference type="EMBL" id="GL376622">
    <property type="status" value="NOT_ANNOTATED_CDS"/>
    <property type="molecule type" value="Genomic_DNA"/>
</dbReference>
<evidence type="ECO:0000256" key="1">
    <source>
        <dbReference type="SAM" id="MobiDB-lite"/>
    </source>
</evidence>
<reference evidence="3" key="1">
    <citation type="journal article" date="2010" name="Genome Biol.">
        <title>Genome sequence of the necrotrophic plant pathogen Pythium ultimum reveals original pathogenicity mechanisms and effector repertoire.</title>
        <authorList>
            <person name="Levesque C.A."/>
            <person name="Brouwer H."/>
            <person name="Cano L."/>
            <person name="Hamilton J.P."/>
            <person name="Holt C."/>
            <person name="Huitema E."/>
            <person name="Raffaele S."/>
            <person name="Robideau G.P."/>
            <person name="Thines M."/>
            <person name="Win J."/>
            <person name="Zerillo M.M."/>
            <person name="Beakes G.W."/>
            <person name="Boore J.L."/>
            <person name="Busam D."/>
            <person name="Dumas B."/>
            <person name="Ferriera S."/>
            <person name="Fuerstenberg S.I."/>
            <person name="Gachon C.M."/>
            <person name="Gaulin E."/>
            <person name="Govers F."/>
            <person name="Grenville-Briggs L."/>
            <person name="Horner N."/>
            <person name="Hostetler J."/>
            <person name="Jiang R.H."/>
            <person name="Johnson J."/>
            <person name="Krajaejun T."/>
            <person name="Lin H."/>
            <person name="Meijer H.J."/>
            <person name="Moore B."/>
            <person name="Morris P."/>
            <person name="Phuntmart V."/>
            <person name="Puiu D."/>
            <person name="Shetty J."/>
            <person name="Stajich J.E."/>
            <person name="Tripathy S."/>
            <person name="Wawra S."/>
            <person name="van West P."/>
            <person name="Whitty B.R."/>
            <person name="Coutinho P.M."/>
            <person name="Henrissat B."/>
            <person name="Martin F."/>
            <person name="Thomas P.D."/>
            <person name="Tyler B.M."/>
            <person name="De Vries R.P."/>
            <person name="Kamoun S."/>
            <person name="Yandell M."/>
            <person name="Tisserat N."/>
            <person name="Buell C.R."/>
        </authorList>
    </citation>
    <scope>NUCLEOTIDE SEQUENCE</scope>
    <source>
        <strain evidence="3">DAOM:BR144</strain>
    </source>
</reference>
<feature type="region of interest" description="Disordered" evidence="1">
    <location>
        <begin position="1"/>
        <end position="22"/>
    </location>
</feature>
<reference evidence="2" key="3">
    <citation type="submission" date="2015-02" db="UniProtKB">
        <authorList>
            <consortium name="EnsemblProtists"/>
        </authorList>
    </citation>
    <scope>IDENTIFICATION</scope>
    <source>
        <strain evidence="2">DAOM BR144</strain>
    </source>
</reference>
<feature type="compositionally biased region" description="Basic and acidic residues" evidence="1">
    <location>
        <begin position="60"/>
        <end position="75"/>
    </location>
</feature>
<sequence length="412" mass="44326">MGKRRTSTHKLTASDENNSIAGTTLEDYFHSKNFMDAKKGGQTVSKHLLVGSPTNNAMVMEKEDAPEPSSRHDAKDDDLENQKIAGSDPEVKAESKAPDLGDNDHEAKPGHKVNVQDEENDDDGQSLQSNHDDYEDDYESETPSPDASVAGMTLSDYLHAKETGEPDAGVAAAKHQSSKKQEPPASKKNSVHQNGAGAHGGAKKDPSPGKLISGMSLDHYLGASSSDGHPDDDDALYNSADAKSPSSKPKKSKSHYKIATKFPSKVTNGTIGPARLSPTSSSQGEKFVTPFQKRHSKKQKAAKLKQQQSGHASISKSILLADPMASPSLQHGQSSSSSLSLQTKSISNPTPFKDRDKKKPLYQYAQQQQQQPPLPKLVASSSSAHSLSHKESEAHSHSDDEENEKLPPLAHH</sequence>
<feature type="compositionally biased region" description="Basic residues" evidence="1">
    <location>
        <begin position="292"/>
        <end position="303"/>
    </location>
</feature>
<dbReference type="Proteomes" id="UP000019132">
    <property type="component" value="Unassembled WGS sequence"/>
</dbReference>
<name>K3WWW2_GLOUD</name>
<feature type="compositionally biased region" description="Low complexity" evidence="1">
    <location>
        <begin position="361"/>
        <end position="386"/>
    </location>
</feature>
<protein>
    <submittedName>
        <fullName evidence="2">Uncharacterized protein</fullName>
    </submittedName>
</protein>
<dbReference type="AlphaFoldDB" id="K3WWW2"/>
<keyword evidence="3" id="KW-1185">Reference proteome</keyword>
<feature type="compositionally biased region" description="Low complexity" evidence="1">
    <location>
        <begin position="326"/>
        <end position="347"/>
    </location>
</feature>
<reference evidence="3" key="2">
    <citation type="submission" date="2010-04" db="EMBL/GenBank/DDBJ databases">
        <authorList>
            <person name="Buell R."/>
            <person name="Hamilton J."/>
            <person name="Hostetler J."/>
        </authorList>
    </citation>
    <scope>NUCLEOTIDE SEQUENCE [LARGE SCALE GENOMIC DNA]</scope>
    <source>
        <strain evidence="3">DAOM:BR144</strain>
    </source>
</reference>
<feature type="compositionally biased region" description="Polar residues" evidence="1">
    <location>
        <begin position="9"/>
        <end position="22"/>
    </location>
</feature>
<feature type="compositionally biased region" description="Basic and acidic residues" evidence="1">
    <location>
        <begin position="388"/>
        <end position="398"/>
    </location>
</feature>
<feature type="compositionally biased region" description="Basic residues" evidence="1">
    <location>
        <begin position="248"/>
        <end position="258"/>
    </location>
</feature>
<evidence type="ECO:0000313" key="2">
    <source>
        <dbReference type="EnsemblProtists" id="PYU1_T009460"/>
    </source>
</evidence>
<dbReference type="InParanoid" id="K3WWW2"/>
<feature type="compositionally biased region" description="Basic and acidic residues" evidence="1">
    <location>
        <begin position="89"/>
        <end position="109"/>
    </location>
</feature>
<evidence type="ECO:0000313" key="3">
    <source>
        <dbReference type="Proteomes" id="UP000019132"/>
    </source>
</evidence>
<dbReference type="EnsemblProtists" id="PYU1_T009460">
    <property type="protein sequence ID" value="PYU1_T009460"/>
    <property type="gene ID" value="PYU1_G009442"/>
</dbReference>
<feature type="region of interest" description="Disordered" evidence="1">
    <location>
        <begin position="47"/>
        <end position="412"/>
    </location>
</feature>
<proteinExistence type="predicted"/>
<dbReference type="eggNOG" id="ENOG502SFDR">
    <property type="taxonomic scope" value="Eukaryota"/>
</dbReference>
<dbReference type="VEuPathDB" id="FungiDB:PYU1_G009442"/>
<accession>K3WWW2</accession>
<organism evidence="2 3">
    <name type="scientific">Globisporangium ultimum (strain ATCC 200006 / CBS 805.95 / DAOM BR144)</name>
    <name type="common">Pythium ultimum</name>
    <dbReference type="NCBI Taxonomy" id="431595"/>
    <lineage>
        <taxon>Eukaryota</taxon>
        <taxon>Sar</taxon>
        <taxon>Stramenopiles</taxon>
        <taxon>Oomycota</taxon>
        <taxon>Peronosporomycetes</taxon>
        <taxon>Pythiales</taxon>
        <taxon>Pythiaceae</taxon>
        <taxon>Globisporangium</taxon>
    </lineage>
</organism>
<dbReference type="HOGENOM" id="CLU_597856_0_0_1"/>